<sequence>MSNTPDNLLTRLKNFAQCNQDLSTSVKHTLLDPFQSNPTQHCPVQQPPILLTENELNFKAKFLSPLALCIVNQNIDSLKHFREWRRRGHSGTAANTNTIKECLIDTSFYAISALKHMEHMSSFKPLDIEKTTSNLICKLVDLGEWKKALEELRKLRQQLAKIANIQLGNETTSHLFSGDMIAPASNMTDNLHKSVDNISTFNDQQSPSAQCVSSNENILTEPPNQQHYARPIQSLSPESPLGGNHPHNISPCELEMIQQYGDLFTLPLDINVSDRSLILLVLAYQMNVIRSWCDINHGVMIKYIGILLDQPGNFIDWCKHLMPYDDVIAKKQLDLLVRHLTFTVNKVATFDNPLHTMAIHTLALKASAHTGKLSSQSLCDRFMRLIITYEKNAQEGNK</sequence>
<reference evidence="1 2" key="1">
    <citation type="submission" date="2016-07" db="EMBL/GenBank/DDBJ databases">
        <title>Pervasive Adenine N6-methylation of Active Genes in Fungi.</title>
        <authorList>
            <consortium name="DOE Joint Genome Institute"/>
            <person name="Mondo S.J."/>
            <person name="Dannebaum R.O."/>
            <person name="Kuo R.C."/>
            <person name="Labutti K."/>
            <person name="Haridas S."/>
            <person name="Kuo A."/>
            <person name="Salamov A."/>
            <person name="Ahrendt S.R."/>
            <person name="Lipzen A."/>
            <person name="Sullivan W."/>
            <person name="Andreopoulos W.B."/>
            <person name="Clum A."/>
            <person name="Lindquist E."/>
            <person name="Daum C."/>
            <person name="Ramamoorthy G.K."/>
            <person name="Gryganskyi A."/>
            <person name="Culley D."/>
            <person name="Magnuson J.K."/>
            <person name="James T.Y."/>
            <person name="O'Malley M.A."/>
            <person name="Stajich J.E."/>
            <person name="Spatafora J.W."/>
            <person name="Visel A."/>
            <person name="Grigoriev I.V."/>
        </authorList>
    </citation>
    <scope>NUCLEOTIDE SEQUENCE [LARGE SCALE GENOMIC DNA]</scope>
    <source>
        <strain evidence="1 2">NRRL 1336</strain>
    </source>
</reference>
<dbReference type="STRING" id="90262.A0A1X2IPM5"/>
<proteinExistence type="predicted"/>
<gene>
    <name evidence="1" type="ORF">BCR42DRAFT_204087</name>
</gene>
<dbReference type="EMBL" id="MCGE01000006">
    <property type="protein sequence ID" value="ORZ20231.1"/>
    <property type="molecule type" value="Genomic_DNA"/>
</dbReference>
<protein>
    <submittedName>
        <fullName evidence="1">Uncharacterized protein</fullName>
    </submittedName>
</protein>
<evidence type="ECO:0000313" key="1">
    <source>
        <dbReference type="EMBL" id="ORZ20231.1"/>
    </source>
</evidence>
<accession>A0A1X2IPM5</accession>
<comment type="caution">
    <text evidence="1">The sequence shown here is derived from an EMBL/GenBank/DDBJ whole genome shotgun (WGS) entry which is preliminary data.</text>
</comment>
<dbReference type="AlphaFoldDB" id="A0A1X2IPM5"/>
<dbReference type="Proteomes" id="UP000193560">
    <property type="component" value="Unassembled WGS sequence"/>
</dbReference>
<organism evidence="1 2">
    <name type="scientific">Absidia repens</name>
    <dbReference type="NCBI Taxonomy" id="90262"/>
    <lineage>
        <taxon>Eukaryota</taxon>
        <taxon>Fungi</taxon>
        <taxon>Fungi incertae sedis</taxon>
        <taxon>Mucoromycota</taxon>
        <taxon>Mucoromycotina</taxon>
        <taxon>Mucoromycetes</taxon>
        <taxon>Mucorales</taxon>
        <taxon>Cunninghamellaceae</taxon>
        <taxon>Absidia</taxon>
    </lineage>
</organism>
<dbReference type="OrthoDB" id="2434980at2759"/>
<name>A0A1X2IPM5_9FUNG</name>
<keyword evidence="2" id="KW-1185">Reference proteome</keyword>
<evidence type="ECO:0000313" key="2">
    <source>
        <dbReference type="Proteomes" id="UP000193560"/>
    </source>
</evidence>